<evidence type="ECO:0000313" key="5">
    <source>
        <dbReference type="Proteomes" id="UP000178914"/>
    </source>
</evidence>
<keyword evidence="2" id="KW-0119">Carbohydrate metabolism</keyword>
<dbReference type="SUPFAM" id="SSF88713">
    <property type="entry name" value="Glycoside hydrolase/deacetylase"/>
    <property type="match status" value="1"/>
</dbReference>
<dbReference type="InterPro" id="IPR004300">
    <property type="entry name" value="Glyco_hydro_57_N"/>
</dbReference>
<evidence type="ECO:0000313" key="4">
    <source>
        <dbReference type="EMBL" id="OGK51772.1"/>
    </source>
</evidence>
<dbReference type="GO" id="GO:0003824">
    <property type="term" value="F:catalytic activity"/>
    <property type="evidence" value="ECO:0007669"/>
    <property type="project" value="InterPro"/>
</dbReference>
<dbReference type="InterPro" id="IPR052046">
    <property type="entry name" value="GH57_Enzymes"/>
</dbReference>
<gene>
    <name evidence="4" type="ORF">A3B02_02490</name>
</gene>
<dbReference type="GO" id="GO:0005975">
    <property type="term" value="P:carbohydrate metabolic process"/>
    <property type="evidence" value="ECO:0007669"/>
    <property type="project" value="InterPro"/>
</dbReference>
<sequence length="412" mass="48185">MPTVCLYLKAHQPRRIKRYRVFDIGVDHEYFNDASETDVNNEKILKKVVEKSYVPTNTLLLKLLKKYPSFKVSFSLTGTLLDQLEEYTPEVIALFQQLVMTGRVEILGETYHHSLSFFYSLPEFERQVELHKKKIKQLFDLEPHVFSNTELAYNNDLAKWADTKGYTGIIAEGWDPILGWRSPNYVYQPSNIKNLRLLLKNYKLSDDIAFRFSERSWQEYPLTVPKYAEWISAHNGDGQVINLFMDYETFGEHQWKETGIFDFLENLPKEILKNQDNNFMTPSEVIAAYSPVGEIDVSQVMTWADTDRDLTAWVGNKMQQDAIAAAYALEKEILATKDAKLINDWRHLLTSDHFYYMCTKWFSDGDVHAYFSPYESPYEAFIAYMNAMKDVQYRVAQKRGKRRVSGPPRRRA</sequence>
<dbReference type="PANTHER" id="PTHR36306:SF1">
    <property type="entry name" value="ALPHA-AMYLASE-RELATED"/>
    <property type="match status" value="1"/>
</dbReference>
<comment type="caution">
    <text evidence="4">The sequence shown here is derived from an EMBL/GenBank/DDBJ whole genome shotgun (WGS) entry which is preliminary data.</text>
</comment>
<accession>A0A1F7J839</accession>
<name>A0A1F7J839_9BACT</name>
<dbReference type="STRING" id="1802068.A3B02_02490"/>
<evidence type="ECO:0000259" key="3">
    <source>
        <dbReference type="Pfam" id="PF03065"/>
    </source>
</evidence>
<dbReference type="Proteomes" id="UP000178914">
    <property type="component" value="Unassembled WGS sequence"/>
</dbReference>
<dbReference type="CDD" id="cd10795">
    <property type="entry name" value="GH57N_MJA1_like"/>
    <property type="match status" value="1"/>
</dbReference>
<dbReference type="EMBL" id="MGAS01000018">
    <property type="protein sequence ID" value="OGK51772.1"/>
    <property type="molecule type" value="Genomic_DNA"/>
</dbReference>
<dbReference type="AlphaFoldDB" id="A0A1F7J839"/>
<evidence type="ECO:0000256" key="2">
    <source>
        <dbReference type="ARBA" id="ARBA00023277"/>
    </source>
</evidence>
<organism evidence="4 5">
    <name type="scientific">Candidatus Roizmanbacteria bacterium RIFCSPLOWO2_01_FULL_42_14</name>
    <dbReference type="NCBI Taxonomy" id="1802068"/>
    <lineage>
        <taxon>Bacteria</taxon>
        <taxon>Candidatus Roizmaniibacteriota</taxon>
    </lineage>
</organism>
<dbReference type="Pfam" id="PF03065">
    <property type="entry name" value="Glyco_hydro_57"/>
    <property type="match status" value="1"/>
</dbReference>
<evidence type="ECO:0000256" key="1">
    <source>
        <dbReference type="ARBA" id="ARBA00006821"/>
    </source>
</evidence>
<reference evidence="4 5" key="1">
    <citation type="journal article" date="2016" name="Nat. Commun.">
        <title>Thousands of microbial genomes shed light on interconnected biogeochemical processes in an aquifer system.</title>
        <authorList>
            <person name="Anantharaman K."/>
            <person name="Brown C.T."/>
            <person name="Hug L.A."/>
            <person name="Sharon I."/>
            <person name="Castelle C.J."/>
            <person name="Probst A.J."/>
            <person name="Thomas B.C."/>
            <person name="Singh A."/>
            <person name="Wilkins M.J."/>
            <person name="Karaoz U."/>
            <person name="Brodie E.L."/>
            <person name="Williams K.H."/>
            <person name="Hubbard S.S."/>
            <person name="Banfield J.F."/>
        </authorList>
    </citation>
    <scope>NUCLEOTIDE SEQUENCE [LARGE SCALE GENOMIC DNA]</scope>
</reference>
<dbReference type="PANTHER" id="PTHR36306">
    <property type="entry name" value="ALPHA-AMYLASE-RELATED-RELATED"/>
    <property type="match status" value="1"/>
</dbReference>
<dbReference type="Gene3D" id="3.20.110.20">
    <property type="match status" value="1"/>
</dbReference>
<protein>
    <submittedName>
        <fullName evidence="4">Alpha-amylase</fullName>
    </submittedName>
</protein>
<proteinExistence type="inferred from homology"/>
<comment type="similarity">
    <text evidence="1">Belongs to the glycosyl hydrolase 57 family.</text>
</comment>
<feature type="domain" description="Glycoside hydrolase family 57 N-terminal" evidence="3">
    <location>
        <begin position="6"/>
        <end position="297"/>
    </location>
</feature>
<dbReference type="InterPro" id="IPR011330">
    <property type="entry name" value="Glyco_hydro/deAcase_b/a-brl"/>
</dbReference>